<dbReference type="PANTHER" id="PTHR32089:SF112">
    <property type="entry name" value="LYSOZYME-LIKE PROTEIN-RELATED"/>
    <property type="match status" value="1"/>
</dbReference>
<dbReference type="SMART" id="SM00283">
    <property type="entry name" value="MA"/>
    <property type="match status" value="1"/>
</dbReference>
<comment type="caution">
    <text evidence="7">The sequence shown here is derived from an EMBL/GenBank/DDBJ whole genome shotgun (WGS) entry which is preliminary data.</text>
</comment>
<feature type="domain" description="Methyl-accepting transducer" evidence="5">
    <location>
        <begin position="278"/>
        <end position="514"/>
    </location>
</feature>
<keyword evidence="4" id="KW-1133">Transmembrane helix</keyword>
<dbReference type="PROSITE" id="PS50111">
    <property type="entry name" value="CHEMOTAXIS_TRANSDUC_2"/>
    <property type="match status" value="1"/>
</dbReference>
<dbReference type="SUPFAM" id="SSF58104">
    <property type="entry name" value="Methyl-accepting chemotaxis protein (MCP) signaling domain"/>
    <property type="match status" value="1"/>
</dbReference>
<name>A0ABW0P4K7_9HYPH</name>
<dbReference type="InterPro" id="IPR003660">
    <property type="entry name" value="HAMP_dom"/>
</dbReference>
<organism evidence="7 8">
    <name type="scientific">Bosea massiliensis</name>
    <dbReference type="NCBI Taxonomy" id="151419"/>
    <lineage>
        <taxon>Bacteria</taxon>
        <taxon>Pseudomonadati</taxon>
        <taxon>Pseudomonadota</taxon>
        <taxon>Alphaproteobacteria</taxon>
        <taxon>Hyphomicrobiales</taxon>
        <taxon>Boseaceae</taxon>
        <taxon>Bosea</taxon>
    </lineage>
</organism>
<sequence>MVFKRFRATVGQRMALWSVVLGLVISLFVANEFVASERMDDVAAQLSGNAEALLRTEEASALFEKIHSLHVESPTRAEDWAHVEAMAKAMEAVAAVTRGEVRERALEAVALLADVRSDRSNTSAQMLMRQWPTVHENMHLALNKVLVEISARLRDQKTGADYRESLLGALCLGLVALIATLEYRWLVRPIIEMVRVMRQGEGSGRRAWLGTVAARRDEIGALARAILAHLRAQKAAEEAATLQMAAMTDEIRLRERVEAQNKAFQDQIAAIATALEAHGQRMSEAARELGGLSTEVDRRANAAASSTQRAASHVEDVAATIGEVTHLLREAACEARRSAQVSVDAKALVGEAKADTEALREAVATISGIIDIISSVASQTNLLALNATIEAARAGESGRGFAVVAAEVKQLSQRTAQATFEVQGGLDLIRVAAERITTRVVALVDSVDDVEAAADSIASLTQQQEGHSASIGASTGETAGDVRQVAEQVGEVARMMERWRQTADAAMLASADLDSQARGLRDVVDRFFAETRARA</sequence>
<evidence type="ECO:0000256" key="4">
    <source>
        <dbReference type="SAM" id="Phobius"/>
    </source>
</evidence>
<dbReference type="InterPro" id="IPR004089">
    <property type="entry name" value="MCPsignal_dom"/>
</dbReference>
<evidence type="ECO:0000259" key="5">
    <source>
        <dbReference type="PROSITE" id="PS50111"/>
    </source>
</evidence>
<feature type="transmembrane region" description="Helical" evidence="4">
    <location>
        <begin position="166"/>
        <end position="187"/>
    </location>
</feature>
<evidence type="ECO:0000313" key="7">
    <source>
        <dbReference type="EMBL" id="MFC5506317.1"/>
    </source>
</evidence>
<accession>A0ABW0P4K7</accession>
<evidence type="ECO:0000256" key="1">
    <source>
        <dbReference type="ARBA" id="ARBA00023224"/>
    </source>
</evidence>
<keyword evidence="4" id="KW-0812">Transmembrane</keyword>
<reference evidence="8" key="1">
    <citation type="journal article" date="2019" name="Int. J. Syst. Evol. Microbiol.">
        <title>The Global Catalogue of Microorganisms (GCM) 10K type strain sequencing project: providing services to taxonomists for standard genome sequencing and annotation.</title>
        <authorList>
            <consortium name="The Broad Institute Genomics Platform"/>
            <consortium name="The Broad Institute Genome Sequencing Center for Infectious Disease"/>
            <person name="Wu L."/>
            <person name="Ma J."/>
        </authorList>
    </citation>
    <scope>NUCLEOTIDE SEQUENCE [LARGE SCALE GENOMIC DNA]</scope>
    <source>
        <strain evidence="8">CCUG 43117</strain>
    </source>
</reference>
<keyword evidence="8" id="KW-1185">Reference proteome</keyword>
<dbReference type="EMBL" id="JBHSLU010000039">
    <property type="protein sequence ID" value="MFC5506317.1"/>
    <property type="molecule type" value="Genomic_DNA"/>
</dbReference>
<evidence type="ECO:0000256" key="2">
    <source>
        <dbReference type="ARBA" id="ARBA00029447"/>
    </source>
</evidence>
<evidence type="ECO:0000313" key="8">
    <source>
        <dbReference type="Proteomes" id="UP001596060"/>
    </source>
</evidence>
<keyword evidence="1 3" id="KW-0807">Transducer</keyword>
<dbReference type="PROSITE" id="PS50885">
    <property type="entry name" value="HAMP"/>
    <property type="match status" value="1"/>
</dbReference>
<evidence type="ECO:0000259" key="6">
    <source>
        <dbReference type="PROSITE" id="PS50885"/>
    </source>
</evidence>
<comment type="similarity">
    <text evidence="2">Belongs to the methyl-accepting chemotaxis (MCP) protein family.</text>
</comment>
<evidence type="ECO:0000256" key="3">
    <source>
        <dbReference type="PROSITE-ProRule" id="PRU00284"/>
    </source>
</evidence>
<dbReference type="Gene3D" id="1.10.287.950">
    <property type="entry name" value="Methyl-accepting chemotaxis protein"/>
    <property type="match status" value="1"/>
</dbReference>
<protein>
    <submittedName>
        <fullName evidence="7">Methyl-accepting chemotaxis protein</fullName>
    </submittedName>
</protein>
<gene>
    <name evidence="7" type="ORF">ACFPN9_13720</name>
</gene>
<dbReference type="PANTHER" id="PTHR32089">
    <property type="entry name" value="METHYL-ACCEPTING CHEMOTAXIS PROTEIN MCPB"/>
    <property type="match status" value="1"/>
</dbReference>
<dbReference type="Proteomes" id="UP001596060">
    <property type="component" value="Unassembled WGS sequence"/>
</dbReference>
<dbReference type="Pfam" id="PF00015">
    <property type="entry name" value="MCPsignal"/>
    <property type="match status" value="1"/>
</dbReference>
<keyword evidence="4" id="KW-0472">Membrane</keyword>
<proteinExistence type="inferred from homology"/>
<dbReference type="RefSeq" id="WP_068074932.1">
    <property type="nucleotide sequence ID" value="NZ_JBHSLU010000039.1"/>
</dbReference>
<feature type="domain" description="HAMP" evidence="6">
    <location>
        <begin position="184"/>
        <end position="238"/>
    </location>
</feature>